<dbReference type="AlphaFoldDB" id="A0A7W3IUG1"/>
<protein>
    <submittedName>
        <fullName evidence="2">Uncharacterized protein YbjT (DUF2867 family)</fullName>
    </submittedName>
</protein>
<gene>
    <name evidence="2" type="ORF">FHX74_003137</name>
</gene>
<dbReference type="CDD" id="cd05243">
    <property type="entry name" value="SDR_a5"/>
    <property type="match status" value="1"/>
</dbReference>
<reference evidence="2 3" key="1">
    <citation type="submission" date="2020-07" db="EMBL/GenBank/DDBJ databases">
        <title>Sequencing the genomes of 1000 actinobacteria strains.</title>
        <authorList>
            <person name="Klenk H.-P."/>
        </authorList>
    </citation>
    <scope>NUCLEOTIDE SEQUENCE [LARGE SCALE GENOMIC DNA]</scope>
    <source>
        <strain evidence="2 3">DSM 100723</strain>
    </source>
</reference>
<dbReference type="SUPFAM" id="SSF51735">
    <property type="entry name" value="NAD(P)-binding Rossmann-fold domains"/>
    <property type="match status" value="1"/>
</dbReference>
<dbReference type="Pfam" id="PF13460">
    <property type="entry name" value="NAD_binding_10"/>
    <property type="match status" value="1"/>
</dbReference>
<dbReference type="InterPro" id="IPR036291">
    <property type="entry name" value="NAD(P)-bd_dom_sf"/>
</dbReference>
<evidence type="ECO:0000259" key="1">
    <source>
        <dbReference type="Pfam" id="PF13460"/>
    </source>
</evidence>
<dbReference type="Proteomes" id="UP000523079">
    <property type="component" value="Unassembled WGS sequence"/>
</dbReference>
<dbReference type="RefSeq" id="WP_182561115.1">
    <property type="nucleotide sequence ID" value="NZ_JACGWT010000005.1"/>
</dbReference>
<dbReference type="PANTHER" id="PTHR15020:SF50">
    <property type="entry name" value="UPF0659 PROTEIN YMR090W"/>
    <property type="match status" value="1"/>
</dbReference>
<dbReference type="InterPro" id="IPR016040">
    <property type="entry name" value="NAD(P)-bd_dom"/>
</dbReference>
<dbReference type="Gene3D" id="3.40.50.720">
    <property type="entry name" value="NAD(P)-binding Rossmann-like Domain"/>
    <property type="match status" value="1"/>
</dbReference>
<dbReference type="EMBL" id="JACGWT010000005">
    <property type="protein sequence ID" value="MBA8795501.1"/>
    <property type="molecule type" value="Genomic_DNA"/>
</dbReference>
<comment type="caution">
    <text evidence="2">The sequence shown here is derived from an EMBL/GenBank/DDBJ whole genome shotgun (WGS) entry which is preliminary data.</text>
</comment>
<proteinExistence type="predicted"/>
<keyword evidence="3" id="KW-1185">Reference proteome</keyword>
<dbReference type="PANTHER" id="PTHR15020">
    <property type="entry name" value="FLAVIN REDUCTASE-RELATED"/>
    <property type="match status" value="1"/>
</dbReference>
<evidence type="ECO:0000313" key="2">
    <source>
        <dbReference type="EMBL" id="MBA8795501.1"/>
    </source>
</evidence>
<accession>A0A7W3IUG1</accession>
<organism evidence="2 3">
    <name type="scientific">Microlunatus kandeliicorticis</name>
    <dbReference type="NCBI Taxonomy" id="1759536"/>
    <lineage>
        <taxon>Bacteria</taxon>
        <taxon>Bacillati</taxon>
        <taxon>Actinomycetota</taxon>
        <taxon>Actinomycetes</taxon>
        <taxon>Propionibacteriales</taxon>
        <taxon>Propionibacteriaceae</taxon>
        <taxon>Microlunatus</taxon>
    </lineage>
</organism>
<evidence type="ECO:0000313" key="3">
    <source>
        <dbReference type="Proteomes" id="UP000523079"/>
    </source>
</evidence>
<sequence length="221" mass="22654">MRIVIAGGHGQIALLLSRRLADAGHQPVGLIRNPEQADDVRVAGAEPVVLDLEQSSVDEIGLALDGADAVVFAAGGGPNSGAARKLTVDRDGAVLLARAAETAGVRRYVMISALAADDYDRDAADVETGEVFQVYLRAKAEADEAVRASELDWTVLRPGGLTDDPGTGRVRLAERTGRGTIPRADVAALVAACLTDGLAVGVQVEAVSGDTPIGEALAALG</sequence>
<name>A0A7W3IUG1_9ACTN</name>
<feature type="domain" description="NAD(P)-binding" evidence="1">
    <location>
        <begin position="7"/>
        <end position="196"/>
    </location>
</feature>